<dbReference type="AlphaFoldDB" id="A0A9I9E5G1"/>
<dbReference type="EnsemblPlants" id="MELO3C029033.2.1">
    <property type="protein sequence ID" value="MELO3C029033.2.1"/>
    <property type="gene ID" value="MELO3C029033.2"/>
</dbReference>
<protein>
    <submittedName>
        <fullName evidence="1">Uncharacterized protein</fullName>
    </submittedName>
</protein>
<proteinExistence type="predicted"/>
<organism evidence="1">
    <name type="scientific">Cucumis melo</name>
    <name type="common">Muskmelon</name>
    <dbReference type="NCBI Taxonomy" id="3656"/>
    <lineage>
        <taxon>Eukaryota</taxon>
        <taxon>Viridiplantae</taxon>
        <taxon>Streptophyta</taxon>
        <taxon>Embryophyta</taxon>
        <taxon>Tracheophyta</taxon>
        <taxon>Spermatophyta</taxon>
        <taxon>Magnoliopsida</taxon>
        <taxon>eudicotyledons</taxon>
        <taxon>Gunneridae</taxon>
        <taxon>Pentapetalae</taxon>
        <taxon>rosids</taxon>
        <taxon>fabids</taxon>
        <taxon>Cucurbitales</taxon>
        <taxon>Cucurbitaceae</taxon>
        <taxon>Benincaseae</taxon>
        <taxon>Cucumis</taxon>
    </lineage>
</organism>
<dbReference type="Gramene" id="MELO3C029033.2.1">
    <property type="protein sequence ID" value="MELO3C029033.2.1"/>
    <property type="gene ID" value="MELO3C029033.2"/>
</dbReference>
<name>A0A9I9E5G1_CUCME</name>
<accession>A0A9I9E5G1</accession>
<sequence length="60" mass="6580">MPQKVILTVTRENFSNSKALSESNKLDGLFFQLPSTITQAVEPKPSYLQMTINGTGSPSH</sequence>
<reference evidence="1" key="1">
    <citation type="submission" date="2023-03" db="UniProtKB">
        <authorList>
            <consortium name="EnsemblPlants"/>
        </authorList>
    </citation>
    <scope>IDENTIFICATION</scope>
</reference>
<evidence type="ECO:0000313" key="1">
    <source>
        <dbReference type="EnsemblPlants" id="MELO3C029033.2.1"/>
    </source>
</evidence>